<evidence type="ECO:0000313" key="4">
    <source>
        <dbReference type="Proteomes" id="UP000185151"/>
    </source>
</evidence>
<proteinExistence type="predicted"/>
<evidence type="ECO:0000256" key="2">
    <source>
        <dbReference type="SAM" id="MobiDB-lite"/>
    </source>
</evidence>
<gene>
    <name evidence="3" type="ORF">SAMN05444165_2522</name>
</gene>
<protein>
    <submittedName>
        <fullName evidence="3">Uncharacterized protein</fullName>
    </submittedName>
</protein>
<keyword evidence="4" id="KW-1185">Reference proteome</keyword>
<organism evidence="3 4">
    <name type="scientific">Paraburkholderia phenazinium</name>
    <dbReference type="NCBI Taxonomy" id="60549"/>
    <lineage>
        <taxon>Bacteria</taxon>
        <taxon>Pseudomonadati</taxon>
        <taxon>Pseudomonadota</taxon>
        <taxon>Betaproteobacteria</taxon>
        <taxon>Burkholderiales</taxon>
        <taxon>Burkholderiaceae</taxon>
        <taxon>Paraburkholderia</taxon>
    </lineage>
</organism>
<dbReference type="AlphaFoldDB" id="A0A1N6IV06"/>
<reference evidence="3 4" key="1">
    <citation type="submission" date="2016-11" db="EMBL/GenBank/DDBJ databases">
        <authorList>
            <person name="Jaros S."/>
            <person name="Januszkiewicz K."/>
            <person name="Wedrychowicz H."/>
        </authorList>
    </citation>
    <scope>NUCLEOTIDE SEQUENCE [LARGE SCALE GENOMIC DNA]</scope>
    <source>
        <strain evidence="3 4">GAS95</strain>
    </source>
</reference>
<dbReference type="EMBL" id="FSRU01000001">
    <property type="protein sequence ID" value="SIO35879.1"/>
    <property type="molecule type" value="Genomic_DNA"/>
</dbReference>
<feature type="region of interest" description="Disordered" evidence="2">
    <location>
        <begin position="13"/>
        <end position="43"/>
    </location>
</feature>
<evidence type="ECO:0000256" key="1">
    <source>
        <dbReference type="SAM" id="Coils"/>
    </source>
</evidence>
<dbReference type="Proteomes" id="UP000185151">
    <property type="component" value="Unassembled WGS sequence"/>
</dbReference>
<evidence type="ECO:0000313" key="3">
    <source>
        <dbReference type="EMBL" id="SIO35879.1"/>
    </source>
</evidence>
<name>A0A1N6IV06_9BURK</name>
<sequence length="222" mass="23457">MSIKDRIKAFVFEDESGKTKEPVDAAGEVPASDPPPHASVSEAPQAAAVIEQSGTGLDVPAVEDHIDQQIQSNQAFAPVAAFLKMAESMKSVIGDEKQRFQAAQAATNTPTDALLGAVKSYASVLEHETTAFEQTFVAQAEGEIRALGDQEKQLSQQISDLQAKLSNLSARKEEIGAQSIAKAGDLAKAKIDFGSVSSTLNKRYTDLAAKLQQHLGGAAHGQ</sequence>
<dbReference type="RefSeq" id="WP_074295961.1">
    <property type="nucleotide sequence ID" value="NZ_FSRU01000001.1"/>
</dbReference>
<accession>A0A1N6IV06</accession>
<feature type="coiled-coil region" evidence="1">
    <location>
        <begin position="137"/>
        <end position="178"/>
    </location>
</feature>
<keyword evidence="1" id="KW-0175">Coiled coil</keyword>
<dbReference type="OrthoDB" id="9849224at2"/>